<comment type="caution">
    <text evidence="2">The sequence shown here is derived from an EMBL/GenBank/DDBJ whole genome shotgun (WGS) entry which is preliminary data.</text>
</comment>
<evidence type="ECO:0000313" key="3">
    <source>
        <dbReference type="Proteomes" id="UP000318141"/>
    </source>
</evidence>
<dbReference type="AlphaFoldDB" id="A0A562BIC7"/>
<dbReference type="Proteomes" id="UP000318141">
    <property type="component" value="Unassembled WGS sequence"/>
</dbReference>
<name>A0A562BIC7_9BURK</name>
<evidence type="ECO:0000313" key="2">
    <source>
        <dbReference type="EMBL" id="TWG84944.1"/>
    </source>
</evidence>
<gene>
    <name evidence="2" type="ORF">L602_002700000360</name>
</gene>
<keyword evidence="3" id="KW-1185">Reference proteome</keyword>
<feature type="coiled-coil region" evidence="1">
    <location>
        <begin position="38"/>
        <end position="87"/>
    </location>
</feature>
<dbReference type="EMBL" id="VLJN01000020">
    <property type="protein sequence ID" value="TWG84944.1"/>
    <property type="molecule type" value="Genomic_DNA"/>
</dbReference>
<evidence type="ECO:0000256" key="1">
    <source>
        <dbReference type="SAM" id="Coils"/>
    </source>
</evidence>
<accession>A0A562BIC7</accession>
<sequence>MQATQVTQSQSQAMPLAPYQAVEATDSKGAARTYLGMILEFVSLLKELRKTLDQVEADLKGVSLELLESFKEQQETMRDKRKEAQWKQGTGQLWSGILGLGGAVAGFGLGFVPGSNGVGMTIDTVAHVSGPAGNITSADFTRRASEDNYKADEAQTFSELAKEAMHTSDGSAGKVGDESHRVRDEYLSQMRALIQEWVAAMKASVR</sequence>
<organism evidence="2 3">
    <name type="scientific">Cupriavidus gilardii J11</name>
    <dbReference type="NCBI Taxonomy" id="936133"/>
    <lineage>
        <taxon>Bacteria</taxon>
        <taxon>Pseudomonadati</taxon>
        <taxon>Pseudomonadota</taxon>
        <taxon>Betaproteobacteria</taxon>
        <taxon>Burkholderiales</taxon>
        <taxon>Burkholderiaceae</taxon>
        <taxon>Cupriavidus</taxon>
    </lineage>
</organism>
<protein>
    <submittedName>
        <fullName evidence="2">Uncharacterized protein</fullName>
    </submittedName>
</protein>
<keyword evidence="1" id="KW-0175">Coiled coil</keyword>
<reference evidence="2 3" key="1">
    <citation type="submission" date="2019-07" db="EMBL/GenBank/DDBJ databases">
        <title>Genome sequencing of lignin-degrading bacterial isolates.</title>
        <authorList>
            <person name="Gladden J."/>
        </authorList>
    </citation>
    <scope>NUCLEOTIDE SEQUENCE [LARGE SCALE GENOMIC DNA]</scope>
    <source>
        <strain evidence="2 3">J11</strain>
    </source>
</reference>
<proteinExistence type="predicted"/>